<feature type="coiled-coil region" evidence="1">
    <location>
        <begin position="26"/>
        <end position="109"/>
    </location>
</feature>
<dbReference type="Gene3D" id="3.40.50.300">
    <property type="entry name" value="P-loop containing nucleotide triphosphate hydrolases"/>
    <property type="match status" value="1"/>
</dbReference>
<feature type="chain" id="PRO_5039638610" description="Adhesion protein FadA" evidence="2">
    <location>
        <begin position="21"/>
        <end position="138"/>
    </location>
</feature>
<keyword evidence="2" id="KW-0732">Signal</keyword>
<evidence type="ECO:0000256" key="2">
    <source>
        <dbReference type="SAM" id="SignalP"/>
    </source>
</evidence>
<dbReference type="Proteomes" id="UP000004594">
    <property type="component" value="Unassembled WGS sequence"/>
</dbReference>
<sequence length="138" mass="16002">MIKKSLLKGLLFACFLSYFAIVPCTLSSAQETYTITDTELKQLETNLETLKKHSKKKQELLTKQQNQLQEVKKELTKAQGQIKALKNLNERTQNSLTIANQYLQEYEKETSQKIKSEKRQKHIWQLATVVMTIVVITK</sequence>
<dbReference type="RefSeq" id="WP_007555068.1">
    <property type="nucleotide sequence ID" value="NZ_AENT01000027.1"/>
</dbReference>
<evidence type="ECO:0008006" key="5">
    <source>
        <dbReference type="Google" id="ProtNLM"/>
    </source>
</evidence>
<evidence type="ECO:0000313" key="3">
    <source>
        <dbReference type="EMBL" id="EFR42314.1"/>
    </source>
</evidence>
<keyword evidence="1" id="KW-0175">Coiled coil</keyword>
<name>E4LA35_9FIRM</name>
<reference evidence="3 4" key="1">
    <citation type="submission" date="2010-11" db="EMBL/GenBank/DDBJ databases">
        <authorList>
            <person name="Durkin A.S."/>
            <person name="Madupu R."/>
            <person name="Torralba M."/>
            <person name="Gillis M."/>
            <person name="Methe B."/>
            <person name="Sutton G."/>
            <person name="Nelson K.E."/>
        </authorList>
    </citation>
    <scope>NUCLEOTIDE SEQUENCE [LARGE SCALE GENOMIC DNA]</scope>
    <source>
        <strain evidence="3 4">UPII 345-E</strain>
    </source>
</reference>
<dbReference type="InterPro" id="IPR027417">
    <property type="entry name" value="P-loop_NTPase"/>
</dbReference>
<comment type="caution">
    <text evidence="3">The sequence shown here is derived from an EMBL/GenBank/DDBJ whole genome shotgun (WGS) entry which is preliminary data.</text>
</comment>
<feature type="signal peptide" evidence="2">
    <location>
        <begin position="1"/>
        <end position="20"/>
    </location>
</feature>
<evidence type="ECO:0000313" key="4">
    <source>
        <dbReference type="Proteomes" id="UP000004594"/>
    </source>
</evidence>
<organism evidence="3 4">
    <name type="scientific">Dialister micraerophilus UPII 345-E</name>
    <dbReference type="NCBI Taxonomy" id="910314"/>
    <lineage>
        <taxon>Bacteria</taxon>
        <taxon>Bacillati</taxon>
        <taxon>Bacillota</taxon>
        <taxon>Negativicutes</taxon>
        <taxon>Veillonellales</taxon>
        <taxon>Veillonellaceae</taxon>
        <taxon>Dialister</taxon>
    </lineage>
</organism>
<dbReference type="EMBL" id="AENT01000027">
    <property type="protein sequence ID" value="EFR42314.1"/>
    <property type="molecule type" value="Genomic_DNA"/>
</dbReference>
<evidence type="ECO:0000256" key="1">
    <source>
        <dbReference type="SAM" id="Coils"/>
    </source>
</evidence>
<protein>
    <recommendedName>
        <fullName evidence="5">Adhesion protein FadA</fullName>
    </recommendedName>
</protein>
<gene>
    <name evidence="3" type="ORF">HMPREF9220_0602</name>
</gene>
<proteinExistence type="predicted"/>
<dbReference type="AlphaFoldDB" id="E4LA35"/>
<accession>E4LA35</accession>